<proteinExistence type="predicted"/>
<sequence length="546" mass="62659">MLSKHTILKLLLQSPSQKQPKINPFRHLLCNLLCTKNESPNTTESAELPNWLKFFDSQNPEENFVIPSLASWVENHKLLHPSEISCHVLGEKPDTDVDKISEILKKRHPSPDKVVQALDGCSVTVSNGLAEQMLRRFSNDWVPAFGFFTWAKAQTGYRHTPETYNAVVDILGKSKKFSLMWELVNEMYELNNEYVTLTTMSKVMRRLARGGRYDDAVETFRDLERYDVKKDAMAMHILMDVLAKENSVEHAYKVFLEFKGRVPLSSQTFNVLIHGWCKARKLEDAQKTLDEMKKHGFSPDVVTYTSFIEHYCREKDFRKVDDILKEMQEKGCKPNVVTYTIFMHALGKAKQINEALKVYEKMKSNGCLPDTSFYSSLIFILSQAGRLKDANEIFEDMKNQGVMRDVMAYNTMIASACARSQEETALKLLQQMEEDSCKPDLKTYAPLLKMSCSKKRMKLLKFLLSHMLKNDVSIEVGTYALLVRGLCKSGKLELSCSFFEEMVSKGMIPKDSTYKMLVEELERKSLAKAKEQIEMLMAQAKENEIV</sequence>
<keyword evidence="2" id="KW-1185">Reference proteome</keyword>
<comment type="caution">
    <text evidence="1">The sequence shown here is derived from an EMBL/GenBank/DDBJ whole genome shotgun (WGS) entry which is preliminary data.</text>
</comment>
<evidence type="ECO:0000313" key="2">
    <source>
        <dbReference type="Proteomes" id="UP001164539"/>
    </source>
</evidence>
<gene>
    <name evidence="1" type="ORF">OWV82_005998</name>
</gene>
<protein>
    <submittedName>
        <fullName evidence="1">Pentatricopeptide repeat-containing protein</fullName>
    </submittedName>
</protein>
<dbReference type="Proteomes" id="UP001164539">
    <property type="component" value="Chromosome 3"/>
</dbReference>
<reference evidence="1 2" key="1">
    <citation type="journal article" date="2023" name="Science">
        <title>Complex scaffold remodeling in plant triterpene biosynthesis.</title>
        <authorList>
            <person name="De La Pena R."/>
            <person name="Hodgson H."/>
            <person name="Liu J.C."/>
            <person name="Stephenson M.J."/>
            <person name="Martin A.C."/>
            <person name="Owen C."/>
            <person name="Harkess A."/>
            <person name="Leebens-Mack J."/>
            <person name="Jimenez L.E."/>
            <person name="Osbourn A."/>
            <person name="Sattely E.S."/>
        </authorList>
    </citation>
    <scope>NUCLEOTIDE SEQUENCE [LARGE SCALE GENOMIC DNA]</scope>
    <source>
        <strain evidence="2">cv. JPN11</strain>
        <tissue evidence="1">Leaf</tissue>
    </source>
</reference>
<organism evidence="1 2">
    <name type="scientific">Melia azedarach</name>
    <name type="common">Chinaberry tree</name>
    <dbReference type="NCBI Taxonomy" id="155640"/>
    <lineage>
        <taxon>Eukaryota</taxon>
        <taxon>Viridiplantae</taxon>
        <taxon>Streptophyta</taxon>
        <taxon>Embryophyta</taxon>
        <taxon>Tracheophyta</taxon>
        <taxon>Spermatophyta</taxon>
        <taxon>Magnoliopsida</taxon>
        <taxon>eudicotyledons</taxon>
        <taxon>Gunneridae</taxon>
        <taxon>Pentapetalae</taxon>
        <taxon>rosids</taxon>
        <taxon>malvids</taxon>
        <taxon>Sapindales</taxon>
        <taxon>Meliaceae</taxon>
        <taxon>Melia</taxon>
    </lineage>
</organism>
<evidence type="ECO:0000313" key="1">
    <source>
        <dbReference type="EMBL" id="KAJ4722508.1"/>
    </source>
</evidence>
<name>A0ACC1YG51_MELAZ</name>
<dbReference type="EMBL" id="CM051396">
    <property type="protein sequence ID" value="KAJ4722508.1"/>
    <property type="molecule type" value="Genomic_DNA"/>
</dbReference>
<accession>A0ACC1YG51</accession>